<dbReference type="InterPro" id="IPR001138">
    <property type="entry name" value="Zn2Cys6_DnaBD"/>
</dbReference>
<evidence type="ECO:0000313" key="8">
    <source>
        <dbReference type="Proteomes" id="UP001221757"/>
    </source>
</evidence>
<evidence type="ECO:0000256" key="3">
    <source>
        <dbReference type="ARBA" id="ARBA00023015"/>
    </source>
</evidence>
<dbReference type="GO" id="GO:0008270">
    <property type="term" value="F:zinc ion binding"/>
    <property type="evidence" value="ECO:0007669"/>
    <property type="project" value="InterPro"/>
</dbReference>
<evidence type="ECO:0000256" key="5">
    <source>
        <dbReference type="ARBA" id="ARBA00023242"/>
    </source>
</evidence>
<proteinExistence type="predicted"/>
<dbReference type="Pfam" id="PF00172">
    <property type="entry name" value="Zn_clus"/>
    <property type="match status" value="1"/>
</dbReference>
<evidence type="ECO:0000256" key="1">
    <source>
        <dbReference type="ARBA" id="ARBA00004123"/>
    </source>
</evidence>
<evidence type="ECO:0000313" key="7">
    <source>
        <dbReference type="EMBL" id="KAJ7696976.1"/>
    </source>
</evidence>
<dbReference type="PROSITE" id="PS50048">
    <property type="entry name" value="ZN2_CY6_FUNGAL_2"/>
    <property type="match status" value="1"/>
</dbReference>
<dbReference type="EMBL" id="JARKIE010000032">
    <property type="protein sequence ID" value="KAJ7696976.1"/>
    <property type="molecule type" value="Genomic_DNA"/>
</dbReference>
<dbReference type="GO" id="GO:0000981">
    <property type="term" value="F:DNA-binding transcription factor activity, RNA polymerase II-specific"/>
    <property type="evidence" value="ECO:0007669"/>
    <property type="project" value="InterPro"/>
</dbReference>
<reference evidence="7" key="1">
    <citation type="submission" date="2023-03" db="EMBL/GenBank/DDBJ databases">
        <title>Massive genome expansion in bonnet fungi (Mycena s.s.) driven by repeated elements and novel gene families across ecological guilds.</title>
        <authorList>
            <consortium name="Lawrence Berkeley National Laboratory"/>
            <person name="Harder C.B."/>
            <person name="Miyauchi S."/>
            <person name="Viragh M."/>
            <person name="Kuo A."/>
            <person name="Thoen E."/>
            <person name="Andreopoulos B."/>
            <person name="Lu D."/>
            <person name="Skrede I."/>
            <person name="Drula E."/>
            <person name="Henrissat B."/>
            <person name="Morin E."/>
            <person name="Kohler A."/>
            <person name="Barry K."/>
            <person name="LaButti K."/>
            <person name="Morin E."/>
            <person name="Salamov A."/>
            <person name="Lipzen A."/>
            <person name="Mereny Z."/>
            <person name="Hegedus B."/>
            <person name="Baldrian P."/>
            <person name="Stursova M."/>
            <person name="Weitz H."/>
            <person name="Taylor A."/>
            <person name="Grigoriev I.V."/>
            <person name="Nagy L.G."/>
            <person name="Martin F."/>
            <person name="Kauserud H."/>
        </authorList>
    </citation>
    <scope>NUCLEOTIDE SEQUENCE</scope>
    <source>
        <strain evidence="7">CBHHK067</strain>
    </source>
</reference>
<keyword evidence="3" id="KW-0805">Transcription regulation</keyword>
<dbReference type="InterPro" id="IPR050815">
    <property type="entry name" value="TF_fung"/>
</dbReference>
<dbReference type="PROSITE" id="PS00463">
    <property type="entry name" value="ZN2_CY6_FUNGAL_1"/>
    <property type="match status" value="1"/>
</dbReference>
<organism evidence="7 8">
    <name type="scientific">Mycena rosella</name>
    <name type="common">Pink bonnet</name>
    <name type="synonym">Agaricus rosellus</name>
    <dbReference type="NCBI Taxonomy" id="1033263"/>
    <lineage>
        <taxon>Eukaryota</taxon>
        <taxon>Fungi</taxon>
        <taxon>Dikarya</taxon>
        <taxon>Basidiomycota</taxon>
        <taxon>Agaricomycotina</taxon>
        <taxon>Agaricomycetes</taxon>
        <taxon>Agaricomycetidae</taxon>
        <taxon>Agaricales</taxon>
        <taxon>Marasmiineae</taxon>
        <taxon>Mycenaceae</taxon>
        <taxon>Mycena</taxon>
    </lineage>
</organism>
<keyword evidence="4" id="KW-0804">Transcription</keyword>
<dbReference type="InterPro" id="IPR036864">
    <property type="entry name" value="Zn2-C6_fun-type_DNA-bd_sf"/>
</dbReference>
<keyword evidence="8" id="KW-1185">Reference proteome</keyword>
<keyword evidence="2" id="KW-0479">Metal-binding</keyword>
<evidence type="ECO:0000259" key="6">
    <source>
        <dbReference type="PROSITE" id="PS50048"/>
    </source>
</evidence>
<protein>
    <recommendedName>
        <fullName evidence="6">Zn(2)-C6 fungal-type domain-containing protein</fullName>
    </recommendedName>
</protein>
<gene>
    <name evidence="7" type="ORF">B0H17DRAFT_1130627</name>
</gene>
<dbReference type="AlphaFoldDB" id="A0AAD7GN76"/>
<dbReference type="SUPFAM" id="SSF57701">
    <property type="entry name" value="Zn2/Cys6 DNA-binding domain"/>
    <property type="match status" value="1"/>
</dbReference>
<dbReference type="CDD" id="cd00067">
    <property type="entry name" value="GAL4"/>
    <property type="match status" value="1"/>
</dbReference>
<comment type="subcellular location">
    <subcellularLocation>
        <location evidence="1">Nucleus</location>
    </subcellularLocation>
</comment>
<dbReference type="Proteomes" id="UP001221757">
    <property type="component" value="Unassembled WGS sequence"/>
</dbReference>
<dbReference type="PANTHER" id="PTHR47338">
    <property type="entry name" value="ZN(II)2CYS6 TRANSCRIPTION FACTOR (EUROFUNG)-RELATED"/>
    <property type="match status" value="1"/>
</dbReference>
<feature type="domain" description="Zn(2)-C6 fungal-type" evidence="6">
    <location>
        <begin position="16"/>
        <end position="48"/>
    </location>
</feature>
<evidence type="ECO:0000256" key="4">
    <source>
        <dbReference type="ARBA" id="ARBA00023163"/>
    </source>
</evidence>
<dbReference type="SMART" id="SM00066">
    <property type="entry name" value="GAL4"/>
    <property type="match status" value="1"/>
</dbReference>
<name>A0AAD7GN76_MYCRO</name>
<dbReference type="PANTHER" id="PTHR47338:SF29">
    <property type="entry name" value="ZN(2)-C6 FUNGAL-TYPE DOMAIN-CONTAINING PROTEIN"/>
    <property type="match status" value="1"/>
</dbReference>
<keyword evidence="5" id="KW-0539">Nucleus</keyword>
<accession>A0AAD7GN76</accession>
<evidence type="ECO:0000256" key="2">
    <source>
        <dbReference type="ARBA" id="ARBA00022723"/>
    </source>
</evidence>
<dbReference type="Gene3D" id="4.10.240.10">
    <property type="entry name" value="Zn(2)-C6 fungal-type DNA-binding domain"/>
    <property type="match status" value="1"/>
</dbReference>
<sequence length="535" mass="58943">MKNTPSAHKPLERGSACIFCRKRKVKCDGARPACARCSNLGRGAGCEHSGTYNQTDHQHLEASIARLEARILQLGGTLPTAPEVIIHEPHLDGHPPGWSFSAWKRDRPQQPSQLQVTLPDGWWKAPIPPQNVTKLLMECFARHASQFGFFLNGPRIVRSVLSPDSRHPISPGLLNIILLFGIELSGSPVLKAHESTFLGRALQFSTSPQLHQVIQNIQTEELLAQYFLRQGRFVEAMHHINSAVSLCIGCGLHKMPGTDPDGSAYALSPARDAVEHGERVNAVWSVLGAHGIFSIMMQWPSDVTELLGEQMNLPWPLEMEVYQSGIVPINPQAQFTVKAFLNDPVAANFEAANSYLGQHAKAAALFERASHIGGNRTNLANPDEYTQFIKFEHGLKQVIHTLPSFDTIPESIDTIRQRLVTFTLCQVAIIQLHCAIDTTASIHKCLNAAQAVVAANQRIPNMHVWEYIDSTMGTLWVAICQVIIRAIATIKNPRGATRGWAASVSSRDFPVLKAAFANITSVMELFSARCRLIGK</sequence>
<dbReference type="GO" id="GO:0005634">
    <property type="term" value="C:nucleus"/>
    <property type="evidence" value="ECO:0007669"/>
    <property type="project" value="UniProtKB-SubCell"/>
</dbReference>
<comment type="caution">
    <text evidence="7">The sequence shown here is derived from an EMBL/GenBank/DDBJ whole genome shotgun (WGS) entry which is preliminary data.</text>
</comment>
<dbReference type="CDD" id="cd12148">
    <property type="entry name" value="fungal_TF_MHR"/>
    <property type="match status" value="1"/>
</dbReference>